<dbReference type="PANTHER" id="PTHR15503">
    <property type="entry name" value="LDOC1 RELATED"/>
    <property type="match status" value="1"/>
</dbReference>
<evidence type="ECO:0000313" key="1">
    <source>
        <dbReference type="EMBL" id="GFC96445.1"/>
    </source>
</evidence>
<reference evidence="1" key="1">
    <citation type="journal article" date="2019" name="Sci. Rep.">
        <title>Draft genome of Tanacetum cinerariifolium, the natural source of mosquito coil.</title>
        <authorList>
            <person name="Yamashiro T."/>
            <person name="Shiraishi A."/>
            <person name="Satake H."/>
            <person name="Nakayama K."/>
        </authorList>
    </citation>
    <scope>NUCLEOTIDE SEQUENCE</scope>
</reference>
<dbReference type="SUPFAM" id="SSF56672">
    <property type="entry name" value="DNA/RNA polymerases"/>
    <property type="match status" value="1"/>
</dbReference>
<dbReference type="AlphaFoldDB" id="A0A699SII8"/>
<gene>
    <name evidence="1" type="ORF">Tci_868415</name>
</gene>
<protein>
    <submittedName>
        <fullName evidence="1">Putative reverse transcriptase domain-containing protein</fullName>
    </submittedName>
</protein>
<proteinExistence type="predicted"/>
<dbReference type="InterPro" id="IPR043128">
    <property type="entry name" value="Rev_trsase/Diguanyl_cyclase"/>
</dbReference>
<comment type="caution">
    <text evidence="1">The sequence shown here is derived from an EMBL/GenBank/DDBJ whole genome shotgun (WGS) entry which is preliminary data.</text>
</comment>
<dbReference type="GO" id="GO:0003964">
    <property type="term" value="F:RNA-directed DNA polymerase activity"/>
    <property type="evidence" value="ECO:0007669"/>
    <property type="project" value="UniProtKB-KW"/>
</dbReference>
<keyword evidence="1" id="KW-0695">RNA-directed DNA polymerase</keyword>
<dbReference type="PANTHER" id="PTHR15503:SF45">
    <property type="entry name" value="RNA-DIRECTED DNA POLYMERASE HOMOLOG"/>
    <property type="match status" value="1"/>
</dbReference>
<dbReference type="EMBL" id="BKCJ011160249">
    <property type="protein sequence ID" value="GFC96445.1"/>
    <property type="molecule type" value="Genomic_DNA"/>
</dbReference>
<dbReference type="InterPro" id="IPR032567">
    <property type="entry name" value="RTL1-rel"/>
</dbReference>
<accession>A0A699SII8</accession>
<dbReference type="Gene3D" id="3.30.70.270">
    <property type="match status" value="1"/>
</dbReference>
<organism evidence="1">
    <name type="scientific">Tanacetum cinerariifolium</name>
    <name type="common">Dalmatian daisy</name>
    <name type="synonym">Chrysanthemum cinerariifolium</name>
    <dbReference type="NCBI Taxonomy" id="118510"/>
    <lineage>
        <taxon>Eukaryota</taxon>
        <taxon>Viridiplantae</taxon>
        <taxon>Streptophyta</taxon>
        <taxon>Embryophyta</taxon>
        <taxon>Tracheophyta</taxon>
        <taxon>Spermatophyta</taxon>
        <taxon>Magnoliopsida</taxon>
        <taxon>eudicotyledons</taxon>
        <taxon>Gunneridae</taxon>
        <taxon>Pentapetalae</taxon>
        <taxon>asterids</taxon>
        <taxon>campanulids</taxon>
        <taxon>Asterales</taxon>
        <taxon>Asteraceae</taxon>
        <taxon>Asteroideae</taxon>
        <taxon>Anthemideae</taxon>
        <taxon>Anthemidinae</taxon>
        <taxon>Tanacetum</taxon>
    </lineage>
</organism>
<dbReference type="Gene3D" id="3.10.10.10">
    <property type="entry name" value="HIV Type 1 Reverse Transcriptase, subunit A, domain 1"/>
    <property type="match status" value="1"/>
</dbReference>
<sequence length="105" mass="12179">FIGFTPSREIEFRTDLIHGAMLVAKSPYRLAPTEMQELANQLKELQDKGFIRPSSSPWGAPVLFVKKKDGLFRMCIDYRELIKLTIKNRYPLPRIHDLFDQLQGS</sequence>
<keyword evidence="1" id="KW-0808">Transferase</keyword>
<feature type="non-terminal residue" evidence="1">
    <location>
        <position position="1"/>
    </location>
</feature>
<keyword evidence="1" id="KW-0548">Nucleotidyltransferase</keyword>
<dbReference type="InterPro" id="IPR043502">
    <property type="entry name" value="DNA/RNA_pol_sf"/>
</dbReference>
<name>A0A699SII8_TANCI</name>